<evidence type="ECO:0000256" key="4">
    <source>
        <dbReference type="ARBA" id="ARBA00023136"/>
    </source>
</evidence>
<gene>
    <name evidence="9" type="ORF">DM02DRAFT_585438</name>
</gene>
<evidence type="ECO:0000256" key="6">
    <source>
        <dbReference type="SAM" id="MobiDB-lite"/>
    </source>
</evidence>
<dbReference type="GO" id="GO:0016020">
    <property type="term" value="C:membrane"/>
    <property type="evidence" value="ECO:0007669"/>
    <property type="project" value="UniProtKB-SubCell"/>
</dbReference>
<dbReference type="PANTHER" id="PTHR33048:SF96">
    <property type="entry name" value="INTEGRAL MEMBRANE PROTEIN"/>
    <property type="match status" value="1"/>
</dbReference>
<feature type="region of interest" description="Disordered" evidence="6">
    <location>
        <begin position="333"/>
        <end position="387"/>
    </location>
</feature>
<dbReference type="AlphaFoldDB" id="A0A2V1E2U3"/>
<evidence type="ECO:0000256" key="3">
    <source>
        <dbReference type="ARBA" id="ARBA00022989"/>
    </source>
</evidence>
<evidence type="ECO:0000256" key="7">
    <source>
        <dbReference type="SAM" id="Phobius"/>
    </source>
</evidence>
<keyword evidence="2 7" id="KW-0812">Transmembrane</keyword>
<feature type="region of interest" description="Disordered" evidence="6">
    <location>
        <begin position="282"/>
        <end position="307"/>
    </location>
</feature>
<dbReference type="PANTHER" id="PTHR33048">
    <property type="entry name" value="PTH11-LIKE INTEGRAL MEMBRANE PROTEIN (AFU_ORTHOLOGUE AFUA_5G11245)"/>
    <property type="match status" value="1"/>
</dbReference>
<keyword evidence="4 7" id="KW-0472">Membrane</keyword>
<evidence type="ECO:0000256" key="2">
    <source>
        <dbReference type="ARBA" id="ARBA00022692"/>
    </source>
</evidence>
<evidence type="ECO:0000256" key="5">
    <source>
        <dbReference type="ARBA" id="ARBA00038359"/>
    </source>
</evidence>
<evidence type="ECO:0000259" key="8">
    <source>
        <dbReference type="Pfam" id="PF20684"/>
    </source>
</evidence>
<keyword evidence="3 7" id="KW-1133">Transmembrane helix</keyword>
<evidence type="ECO:0000313" key="10">
    <source>
        <dbReference type="Proteomes" id="UP000244855"/>
    </source>
</evidence>
<dbReference type="EMBL" id="KZ805318">
    <property type="protein sequence ID" value="PVI04848.1"/>
    <property type="molecule type" value="Genomic_DNA"/>
</dbReference>
<comment type="subcellular location">
    <subcellularLocation>
        <location evidence="1">Membrane</location>
        <topology evidence="1">Multi-pass membrane protein</topology>
    </subcellularLocation>
</comment>
<dbReference type="Pfam" id="PF20684">
    <property type="entry name" value="Fung_rhodopsin"/>
    <property type="match status" value="1"/>
</dbReference>
<feature type="compositionally biased region" description="Polar residues" evidence="6">
    <location>
        <begin position="333"/>
        <end position="348"/>
    </location>
</feature>
<feature type="transmembrane region" description="Helical" evidence="7">
    <location>
        <begin position="204"/>
        <end position="224"/>
    </location>
</feature>
<feature type="compositionally biased region" description="Basic and acidic residues" evidence="6">
    <location>
        <begin position="350"/>
        <end position="359"/>
    </location>
</feature>
<proteinExistence type="inferred from homology"/>
<feature type="domain" description="Rhodopsin" evidence="8">
    <location>
        <begin position="27"/>
        <end position="269"/>
    </location>
</feature>
<dbReference type="OrthoDB" id="3923077at2759"/>
<feature type="transmembrane region" description="Helical" evidence="7">
    <location>
        <begin position="93"/>
        <end position="113"/>
    </location>
</feature>
<feature type="transmembrane region" description="Helical" evidence="7">
    <location>
        <begin position="43"/>
        <end position="64"/>
    </location>
</feature>
<keyword evidence="10" id="KW-1185">Reference proteome</keyword>
<comment type="similarity">
    <text evidence="5">Belongs to the SAT4 family.</text>
</comment>
<evidence type="ECO:0000313" key="9">
    <source>
        <dbReference type="EMBL" id="PVI04848.1"/>
    </source>
</evidence>
<feature type="transmembrane region" description="Helical" evidence="7">
    <location>
        <begin position="12"/>
        <end position="31"/>
    </location>
</feature>
<name>A0A2V1E2U3_9PLEO</name>
<reference evidence="9 10" key="1">
    <citation type="journal article" date="2018" name="Sci. Rep.">
        <title>Comparative genomics provides insights into the lifestyle and reveals functional heterogeneity of dark septate endophytic fungi.</title>
        <authorList>
            <person name="Knapp D.G."/>
            <person name="Nemeth J.B."/>
            <person name="Barry K."/>
            <person name="Hainaut M."/>
            <person name="Henrissat B."/>
            <person name="Johnson J."/>
            <person name="Kuo A."/>
            <person name="Lim J.H.P."/>
            <person name="Lipzen A."/>
            <person name="Nolan M."/>
            <person name="Ohm R.A."/>
            <person name="Tamas L."/>
            <person name="Grigoriev I.V."/>
            <person name="Spatafora J.W."/>
            <person name="Nagy L.G."/>
            <person name="Kovacs G.M."/>
        </authorList>
    </citation>
    <scope>NUCLEOTIDE SEQUENCE [LARGE SCALE GENOMIC DNA]</scope>
    <source>
        <strain evidence="9 10">DSE2036</strain>
    </source>
</reference>
<protein>
    <recommendedName>
        <fullName evidence="8">Rhodopsin domain-containing protein</fullName>
    </recommendedName>
</protein>
<evidence type="ECO:0000256" key="1">
    <source>
        <dbReference type="ARBA" id="ARBA00004141"/>
    </source>
</evidence>
<dbReference type="InterPro" id="IPR049326">
    <property type="entry name" value="Rhodopsin_dom_fungi"/>
</dbReference>
<feature type="transmembrane region" description="Helical" evidence="7">
    <location>
        <begin position="120"/>
        <end position="142"/>
    </location>
</feature>
<dbReference type="Proteomes" id="UP000244855">
    <property type="component" value="Unassembled WGS sequence"/>
</dbReference>
<accession>A0A2V1E2U3</accession>
<sequence length="387" mass="42949">MVNEDRSHEYTGILGFFIAICTLLVSLRCYTKLVLVKSFAADDYFSVLTLIAFLMFCTLALLGVQNGTGKQRYLIPDEDFPNGMKWWWGCEPTYIICGIFLKISIGIFLLRIAVERAHRIILWTCLITIQVYSVFFLFLFTFQCTPISHFWEQFRGGQGKCIDSNIIVGTFYGYSALVCVTDWTFSIVPIFIVRKLQMSKQKKISVGIVLAFCAIGSTATVVRIPYIKGLKDIPNFLYATTDVAIWSISEVGIGLGASAAATLRPLLRKILGETSIVGGSTGARKMSHNWGGNNPSRSGYLEQGSGNDHEQIISHSIPLEKQDPRKLARVNTVTAGNNQLSRTGSTAQLRDWESKGKDDGSDEEYSPVSLAQHGGIRKTVKITHTQS</sequence>
<dbReference type="InterPro" id="IPR052337">
    <property type="entry name" value="SAT4-like"/>
</dbReference>
<organism evidence="9 10">
    <name type="scientific">Periconia macrospinosa</name>
    <dbReference type="NCBI Taxonomy" id="97972"/>
    <lineage>
        <taxon>Eukaryota</taxon>
        <taxon>Fungi</taxon>
        <taxon>Dikarya</taxon>
        <taxon>Ascomycota</taxon>
        <taxon>Pezizomycotina</taxon>
        <taxon>Dothideomycetes</taxon>
        <taxon>Pleosporomycetidae</taxon>
        <taxon>Pleosporales</taxon>
        <taxon>Massarineae</taxon>
        <taxon>Periconiaceae</taxon>
        <taxon>Periconia</taxon>
    </lineage>
</organism>
<feature type="transmembrane region" description="Helical" evidence="7">
    <location>
        <begin position="171"/>
        <end position="192"/>
    </location>
</feature>